<evidence type="ECO:0000256" key="5">
    <source>
        <dbReference type="ARBA" id="ARBA00023136"/>
    </source>
</evidence>
<feature type="transmembrane region" description="Helical" evidence="6">
    <location>
        <begin position="45"/>
        <end position="63"/>
    </location>
</feature>
<dbReference type="Pfam" id="PF09678">
    <property type="entry name" value="Caa3_CtaG"/>
    <property type="match status" value="1"/>
</dbReference>
<dbReference type="GO" id="GO:0005886">
    <property type="term" value="C:plasma membrane"/>
    <property type="evidence" value="ECO:0007669"/>
    <property type="project" value="UniProtKB-SubCell"/>
</dbReference>
<dbReference type="InterPro" id="IPR019108">
    <property type="entry name" value="Caa3_assmbl_CtaG-rel"/>
</dbReference>
<reference evidence="7 8" key="1">
    <citation type="submission" date="2020-04" db="EMBL/GenBank/DDBJ databases">
        <title>Genome-Wide Identification of 5-Methylcytosine Sites in Bacterial Genomes By High-Throughput Sequencing of MspJI Restriction Fragments.</title>
        <authorList>
            <person name="Wu V."/>
        </authorList>
    </citation>
    <scope>NUCLEOTIDE SEQUENCE [LARGE SCALE GENOMIC DNA]</scope>
    <source>
        <strain evidence="7 8">S2</strain>
    </source>
</reference>
<sequence length="276" mass="31217">MFYAMWFEGQSLWNTPLLACLICIAVLYVVLVLSFTKIKLHQKQPLLFFLSLSIMYVIFGSPFETISHLSYSLHMLQMSILYFIIPPLFLLGIPDSFLQQIRHLSIFVRVSKFLLPPIVTLYAFGALFLMYHFPVVLTTLSQNSFVHNGYLFVLFVLSFRMWGPIASPDSKKYGSKAQNKRYLFLSGLVLMPACLLFILTAFIGGMNNPLLIQLTANLCISPSQLSSLNILPSPFNTRLDQLFAGILMLGMHKFGLTLTVRLGKKMNRGNVVGIVD</sequence>
<dbReference type="EMBL" id="CP051128">
    <property type="protein sequence ID" value="QIZ10575.1"/>
    <property type="molecule type" value="Genomic_DNA"/>
</dbReference>
<accession>A0A6H1PAT5</accession>
<feature type="transmembrane region" description="Helical" evidence="6">
    <location>
        <begin position="75"/>
        <end position="93"/>
    </location>
</feature>
<evidence type="ECO:0008006" key="9">
    <source>
        <dbReference type="Google" id="ProtNLM"/>
    </source>
</evidence>
<evidence type="ECO:0000313" key="7">
    <source>
        <dbReference type="EMBL" id="QIZ10575.1"/>
    </source>
</evidence>
<proteinExistence type="predicted"/>
<evidence type="ECO:0000313" key="8">
    <source>
        <dbReference type="Proteomes" id="UP000501868"/>
    </source>
</evidence>
<comment type="subcellular location">
    <subcellularLocation>
        <location evidence="1">Cell membrane</location>
        <topology evidence="1">Multi-pass membrane protein</topology>
    </subcellularLocation>
</comment>
<keyword evidence="4 6" id="KW-1133">Transmembrane helix</keyword>
<organism evidence="7 8">
    <name type="scientific">Priestia megaterium</name>
    <name type="common">Bacillus megaterium</name>
    <dbReference type="NCBI Taxonomy" id="1404"/>
    <lineage>
        <taxon>Bacteria</taxon>
        <taxon>Bacillati</taxon>
        <taxon>Bacillota</taxon>
        <taxon>Bacilli</taxon>
        <taxon>Bacillales</taxon>
        <taxon>Bacillaceae</taxon>
        <taxon>Priestia</taxon>
    </lineage>
</organism>
<evidence type="ECO:0000256" key="1">
    <source>
        <dbReference type="ARBA" id="ARBA00004651"/>
    </source>
</evidence>
<keyword evidence="5 6" id="KW-0472">Membrane</keyword>
<feature type="transmembrane region" description="Helical" evidence="6">
    <location>
        <begin position="182"/>
        <end position="204"/>
    </location>
</feature>
<dbReference type="Proteomes" id="UP000501868">
    <property type="component" value="Chromosome"/>
</dbReference>
<feature type="transmembrane region" description="Helical" evidence="6">
    <location>
        <begin position="12"/>
        <end position="33"/>
    </location>
</feature>
<evidence type="ECO:0000256" key="2">
    <source>
        <dbReference type="ARBA" id="ARBA00022475"/>
    </source>
</evidence>
<feature type="transmembrane region" description="Helical" evidence="6">
    <location>
        <begin position="242"/>
        <end position="260"/>
    </location>
</feature>
<feature type="transmembrane region" description="Helical" evidence="6">
    <location>
        <begin position="113"/>
        <end position="133"/>
    </location>
</feature>
<evidence type="ECO:0000256" key="6">
    <source>
        <dbReference type="SAM" id="Phobius"/>
    </source>
</evidence>
<evidence type="ECO:0000256" key="3">
    <source>
        <dbReference type="ARBA" id="ARBA00022692"/>
    </source>
</evidence>
<keyword evidence="2" id="KW-1003">Cell membrane</keyword>
<reference evidence="7 8" key="2">
    <citation type="submission" date="2020-04" db="EMBL/GenBank/DDBJ databases">
        <authorList>
            <person name="Fomenkov A."/>
            <person name="Anton B.P."/>
            <person name="Roberts R.J."/>
        </authorList>
    </citation>
    <scope>NUCLEOTIDE SEQUENCE [LARGE SCALE GENOMIC DNA]</scope>
    <source>
        <strain evidence="7 8">S2</strain>
    </source>
</reference>
<keyword evidence="3 6" id="KW-0812">Transmembrane</keyword>
<protein>
    <recommendedName>
        <fullName evidence="9">Cytochrome c oxidase assembly factor CtaG</fullName>
    </recommendedName>
</protein>
<feature type="transmembrane region" description="Helical" evidence="6">
    <location>
        <begin position="145"/>
        <end position="162"/>
    </location>
</feature>
<evidence type="ECO:0000256" key="4">
    <source>
        <dbReference type="ARBA" id="ARBA00022989"/>
    </source>
</evidence>
<dbReference type="AlphaFoldDB" id="A0A6H1PAT5"/>
<gene>
    <name evidence="7" type="ORF">HFZ78_30830</name>
</gene>
<name>A0A6H1PAT5_PRIMG</name>